<evidence type="ECO:0000313" key="1">
    <source>
        <dbReference type="EMBL" id="KAF8879669.1"/>
    </source>
</evidence>
<reference evidence="1" key="1">
    <citation type="submission" date="2020-11" db="EMBL/GenBank/DDBJ databases">
        <authorList>
            <consortium name="DOE Joint Genome Institute"/>
            <person name="Ahrendt S."/>
            <person name="Riley R."/>
            <person name="Andreopoulos W."/>
            <person name="LaButti K."/>
            <person name="Pangilinan J."/>
            <person name="Ruiz-duenas F.J."/>
            <person name="Barrasa J.M."/>
            <person name="Sanchez-Garcia M."/>
            <person name="Camarero S."/>
            <person name="Miyauchi S."/>
            <person name="Serrano A."/>
            <person name="Linde D."/>
            <person name="Babiker R."/>
            <person name="Drula E."/>
            <person name="Ayuso-Fernandez I."/>
            <person name="Pacheco R."/>
            <person name="Padilla G."/>
            <person name="Ferreira P."/>
            <person name="Barriuso J."/>
            <person name="Kellner H."/>
            <person name="Castanera R."/>
            <person name="Alfaro M."/>
            <person name="Ramirez L."/>
            <person name="Pisabarro A.G."/>
            <person name="Kuo A."/>
            <person name="Tritt A."/>
            <person name="Lipzen A."/>
            <person name="He G."/>
            <person name="Yan M."/>
            <person name="Ng V."/>
            <person name="Cullen D."/>
            <person name="Martin F."/>
            <person name="Rosso M.-N."/>
            <person name="Henrissat B."/>
            <person name="Hibbett D."/>
            <person name="Martinez A.T."/>
            <person name="Grigoriev I.V."/>
        </authorList>
    </citation>
    <scope>NUCLEOTIDE SEQUENCE</scope>
    <source>
        <strain evidence="1">AH 44721</strain>
    </source>
</reference>
<gene>
    <name evidence="1" type="ORF">CPB84DRAFT_291270</name>
</gene>
<protein>
    <submittedName>
        <fullName evidence="1">Uncharacterized protein</fullName>
    </submittedName>
</protein>
<accession>A0A9P5NDW7</accession>
<dbReference type="Proteomes" id="UP000724874">
    <property type="component" value="Unassembled WGS sequence"/>
</dbReference>
<evidence type="ECO:0000313" key="2">
    <source>
        <dbReference type="Proteomes" id="UP000724874"/>
    </source>
</evidence>
<comment type="caution">
    <text evidence="1">The sequence shown here is derived from an EMBL/GenBank/DDBJ whole genome shotgun (WGS) entry which is preliminary data.</text>
</comment>
<organism evidence="1 2">
    <name type="scientific">Gymnopilus junonius</name>
    <name type="common">Spectacular rustgill mushroom</name>
    <name type="synonym">Gymnopilus spectabilis subsp. junonius</name>
    <dbReference type="NCBI Taxonomy" id="109634"/>
    <lineage>
        <taxon>Eukaryota</taxon>
        <taxon>Fungi</taxon>
        <taxon>Dikarya</taxon>
        <taxon>Basidiomycota</taxon>
        <taxon>Agaricomycotina</taxon>
        <taxon>Agaricomycetes</taxon>
        <taxon>Agaricomycetidae</taxon>
        <taxon>Agaricales</taxon>
        <taxon>Agaricineae</taxon>
        <taxon>Hymenogastraceae</taxon>
        <taxon>Gymnopilus</taxon>
    </lineage>
</organism>
<proteinExistence type="predicted"/>
<dbReference type="EMBL" id="JADNYJ010000147">
    <property type="protein sequence ID" value="KAF8879669.1"/>
    <property type="molecule type" value="Genomic_DNA"/>
</dbReference>
<keyword evidence="2" id="KW-1185">Reference proteome</keyword>
<dbReference type="AlphaFoldDB" id="A0A9P5NDW7"/>
<sequence length="139" mass="15510">MFAVNEELWFNFKGVNPEKTNCDGHLDLLETAISHVQRWKRITVISEQETPLLSIPLLLGCISAPNLEHCSVPILMRNPVVDSAIGLGFLPPLHTITTSASSCQILKCASNRATLSLANIRRNSIHSFLDQLIHHRTNF</sequence>
<name>A0A9P5NDW7_GYMJU</name>